<evidence type="ECO:0000313" key="2">
    <source>
        <dbReference type="Proteomes" id="UP000000422"/>
    </source>
</evidence>
<reference evidence="1 2" key="1">
    <citation type="journal article" date="2003" name="Proc. Natl. Acad. Sci. U.S.A.">
        <title>Complete genome sequence and analysis of Wolinella succinogenes.</title>
        <authorList>
            <person name="Baar C."/>
            <person name="Eppinger M."/>
            <person name="Raddatz G."/>
            <person name="Simon JM."/>
            <person name="Lanz C."/>
            <person name="Klimmek O."/>
            <person name="Nandakumar R."/>
            <person name="Gross R."/>
            <person name="Rosinus A."/>
            <person name="Keller H."/>
            <person name="Jagtap P."/>
            <person name="Linke B."/>
            <person name="Meyer F."/>
            <person name="Lederer H."/>
            <person name="Schuster S.C."/>
        </authorList>
    </citation>
    <scope>NUCLEOTIDE SEQUENCE [LARGE SCALE GENOMIC DNA]</scope>
    <source>
        <strain evidence="2">ATCC 29543 / DSM 1740 / CCUG 13145 / JCM 31913 / LMG 7466 / NCTC 11488 / FDC 602W</strain>
    </source>
</reference>
<dbReference type="Gene3D" id="1.10.3350.10">
    <property type="entry name" value="HP0242-like domain"/>
    <property type="match status" value="1"/>
</dbReference>
<dbReference type="EMBL" id="BX571661">
    <property type="protein sequence ID" value="CAE10624.1"/>
    <property type="molecule type" value="Genomic_DNA"/>
</dbReference>
<evidence type="ECO:0008006" key="3">
    <source>
        <dbReference type="Google" id="ProtNLM"/>
    </source>
</evidence>
<dbReference type="STRING" id="273121.WS1584"/>
<dbReference type="KEGG" id="wsu:WS1584"/>
<dbReference type="HOGENOM" id="CLU_182084_1_0_7"/>
<dbReference type="Pfam" id="PF09442">
    <property type="entry name" value="DUF2018"/>
    <property type="match status" value="1"/>
</dbReference>
<accession>Q7MR83</accession>
<organism evidence="2">
    <name type="scientific">Wolinella succinogenes (strain ATCC 29543 / DSM 1740 / CCUG 13145 / JCM 31913 / LMG 7466 / NCTC 11488 / FDC 602W)</name>
    <name type="common">Vibrio succinogenes</name>
    <dbReference type="NCBI Taxonomy" id="273121"/>
    <lineage>
        <taxon>Bacteria</taxon>
        <taxon>Pseudomonadati</taxon>
        <taxon>Campylobacterota</taxon>
        <taxon>Epsilonproteobacteria</taxon>
        <taxon>Campylobacterales</taxon>
        <taxon>Helicobacteraceae</taxon>
        <taxon>Wolinella</taxon>
    </lineage>
</organism>
<name>Q7MR83_WOLSU</name>
<proteinExistence type="predicted"/>
<protein>
    <recommendedName>
        <fullName evidence="3">DUF2018 domain-containing protein</fullName>
    </recommendedName>
</protein>
<keyword evidence="2" id="KW-1185">Reference proteome</keyword>
<dbReference type="Proteomes" id="UP000000422">
    <property type="component" value="Chromosome"/>
</dbReference>
<sequence length="86" mass="10049">MDLTHEIFEGTPEERWLEILFHANRTLAQNELLFLLERLSLLEHSLDSLDPSWEERLKAQENLSEVKKKMGSLAIESMGRILSQNE</sequence>
<dbReference type="AlphaFoldDB" id="Q7MR83"/>
<evidence type="ECO:0000313" key="1">
    <source>
        <dbReference type="EMBL" id="CAE10624.1"/>
    </source>
</evidence>
<dbReference type="SUPFAM" id="SSF158752">
    <property type="entry name" value="HP0242-like"/>
    <property type="match status" value="1"/>
</dbReference>
<dbReference type="InterPro" id="IPR018563">
    <property type="entry name" value="DUF2018"/>
</dbReference>
<dbReference type="InterPro" id="IPR023126">
    <property type="entry name" value="HP0242-like_sf"/>
</dbReference>
<gene>
    <name evidence="1" type="ordered locus">WS1584</name>
</gene>
<dbReference type="RefSeq" id="WP_011139408.1">
    <property type="nucleotide sequence ID" value="NC_005090.1"/>
</dbReference>